<reference evidence="2" key="1">
    <citation type="submission" date="2025-08" db="UniProtKB">
        <authorList>
            <consortium name="Ensembl"/>
        </authorList>
    </citation>
    <scope>IDENTIFICATION</scope>
</reference>
<feature type="region of interest" description="Disordered" evidence="1">
    <location>
        <begin position="227"/>
        <end position="264"/>
    </location>
</feature>
<dbReference type="InParanoid" id="A0A3Q3EY43"/>
<feature type="compositionally biased region" description="Pro residues" evidence="1">
    <location>
        <begin position="251"/>
        <end position="260"/>
    </location>
</feature>
<dbReference type="Gene3D" id="1.20.890.10">
    <property type="entry name" value="cAMP-dependent protein kinase regulatory subunit, dimerization-anchoring domain"/>
    <property type="match status" value="1"/>
</dbReference>
<evidence type="ECO:0000313" key="3">
    <source>
        <dbReference type="Proteomes" id="UP000261660"/>
    </source>
</evidence>
<accession>A0A3Q3EY43</accession>
<dbReference type="SUPFAM" id="SSF47391">
    <property type="entry name" value="Dimerization-anchoring domain of cAMP-dependent PK regulatory subunit"/>
    <property type="match status" value="1"/>
</dbReference>
<dbReference type="Ensembl" id="ENSLBET00000012914.1">
    <property type="protein sequence ID" value="ENSLBEP00000012279.1"/>
    <property type="gene ID" value="ENSLBEG00000009445.1"/>
</dbReference>
<keyword evidence="3" id="KW-1185">Reference proteome</keyword>
<evidence type="ECO:0000256" key="1">
    <source>
        <dbReference type="SAM" id="MobiDB-lite"/>
    </source>
</evidence>
<feature type="compositionally biased region" description="Low complexity" evidence="1">
    <location>
        <begin position="86"/>
        <end position="95"/>
    </location>
</feature>
<evidence type="ECO:0008006" key="4">
    <source>
        <dbReference type="Google" id="ProtNLM"/>
    </source>
</evidence>
<name>A0A3Q3EY43_9LABR</name>
<feature type="region of interest" description="Disordered" evidence="1">
    <location>
        <begin position="285"/>
        <end position="307"/>
    </location>
</feature>
<reference evidence="2" key="2">
    <citation type="submission" date="2025-09" db="UniProtKB">
        <authorList>
            <consortium name="Ensembl"/>
        </authorList>
    </citation>
    <scope>IDENTIFICATION</scope>
</reference>
<protein>
    <recommendedName>
        <fullName evidence="4">RIIa domain-containing protein</fullName>
    </recommendedName>
</protein>
<dbReference type="GeneTree" id="ENSGT01060000248756"/>
<dbReference type="CDD" id="cd12100">
    <property type="entry name" value="DD_CABYR_SP17"/>
    <property type="match status" value="1"/>
</dbReference>
<feature type="region of interest" description="Disordered" evidence="1">
    <location>
        <begin position="83"/>
        <end position="104"/>
    </location>
</feature>
<proteinExistence type="predicted"/>
<evidence type="ECO:0000313" key="2">
    <source>
        <dbReference type="Ensembl" id="ENSLBEP00000012279.1"/>
    </source>
</evidence>
<organism evidence="2 3">
    <name type="scientific">Labrus bergylta</name>
    <name type="common">ballan wrasse</name>
    <dbReference type="NCBI Taxonomy" id="56723"/>
    <lineage>
        <taxon>Eukaryota</taxon>
        <taxon>Metazoa</taxon>
        <taxon>Chordata</taxon>
        <taxon>Craniata</taxon>
        <taxon>Vertebrata</taxon>
        <taxon>Euteleostomi</taxon>
        <taxon>Actinopterygii</taxon>
        <taxon>Neopterygii</taxon>
        <taxon>Teleostei</taxon>
        <taxon>Neoteleostei</taxon>
        <taxon>Acanthomorphata</taxon>
        <taxon>Eupercaria</taxon>
        <taxon>Labriformes</taxon>
        <taxon>Labridae</taxon>
        <taxon>Labrus</taxon>
    </lineage>
</organism>
<dbReference type="Proteomes" id="UP000261660">
    <property type="component" value="Unplaced"/>
</dbReference>
<sequence>MISKDVSKMNSQSLCPHGLKSVMECISKAAILSQPTDIPVFLIQYLSELVRFRESQPETDPNDVSTIYQEEWSKLFLLNMKESKETTTTSTTETSAAPPHLPSQTEVEEAVKTLYKDLAGVKTSSKKAKKTSVMYATPTPPSFVGKVYGRKVPPPFLLVKGEGKLLPSAQESLIQQKEIIESVKKIAEGPLKVLLPITKKSSVCQPFKPLEGTTDNVNRTINHFPILSPIKKETSTPAGFPSKSSPDRQPPKPSTPPMPLVPKRHVLPSIGQMQTNRRQVFMVEGKIISPKPIKGQQVEDPECTARH</sequence>
<dbReference type="InterPro" id="IPR047579">
    <property type="entry name" value="DD_CABYR_SP17"/>
</dbReference>
<dbReference type="AlphaFoldDB" id="A0A3Q3EY43"/>